<dbReference type="Gene3D" id="1.10.10.60">
    <property type="entry name" value="Homeodomain-like"/>
    <property type="match status" value="1"/>
</dbReference>
<evidence type="ECO:0000313" key="7">
    <source>
        <dbReference type="Proteomes" id="UP000010866"/>
    </source>
</evidence>
<dbReference type="EMBL" id="CP003362">
    <property type="protein sequence ID" value="AGB50484.1"/>
    <property type="molecule type" value="Genomic_DNA"/>
</dbReference>
<organism evidence="6 7">
    <name type="scientific">Methanomethylovorans hollandica (strain DSM 15978 / NBRC 107637 / DMS1)</name>
    <dbReference type="NCBI Taxonomy" id="867904"/>
    <lineage>
        <taxon>Archaea</taxon>
        <taxon>Methanobacteriati</taxon>
        <taxon>Methanobacteriota</taxon>
        <taxon>Stenosarchaea group</taxon>
        <taxon>Methanomicrobia</taxon>
        <taxon>Methanosarcinales</taxon>
        <taxon>Methanosarcinaceae</taxon>
        <taxon>Methanomethylovorans</taxon>
    </lineage>
</organism>
<keyword evidence="6" id="KW-0808">Transferase</keyword>
<evidence type="ECO:0000256" key="1">
    <source>
        <dbReference type="ARBA" id="ARBA00023015"/>
    </source>
</evidence>
<accession>L0L2G6</accession>
<dbReference type="NCBIfam" id="NF002620">
    <property type="entry name" value="PRK02277.1"/>
    <property type="match status" value="1"/>
</dbReference>
<keyword evidence="1 4" id="KW-0805">Transcription regulation</keyword>
<dbReference type="PANTHER" id="PTHR19278">
    <property type="entry name" value="OROTATE PHOSPHORIBOSYLTRANSFERASE"/>
    <property type="match status" value="1"/>
</dbReference>
<evidence type="ECO:0000256" key="2">
    <source>
        <dbReference type="ARBA" id="ARBA00023125"/>
    </source>
</evidence>
<comment type="domain">
    <text evidence="4">Contains an N-terminal DNA-binding winged helix-turn-helix domain and a C-terminal regulatory domain (or effector binding domain) resembling phosphoribosyltransferase (PRT) domain.</text>
</comment>
<dbReference type="GeneID" id="14408405"/>
<proteinExistence type="inferred from homology"/>
<keyword evidence="3 4" id="KW-0804">Transcription</keyword>
<dbReference type="GO" id="GO:0019856">
    <property type="term" value="P:pyrimidine nucleobase biosynthetic process"/>
    <property type="evidence" value="ECO:0007669"/>
    <property type="project" value="TreeGrafter"/>
</dbReference>
<dbReference type="Pfam" id="PF00156">
    <property type="entry name" value="Pribosyltran"/>
    <property type="match status" value="1"/>
</dbReference>
<reference evidence="7" key="1">
    <citation type="submission" date="2012-02" db="EMBL/GenBank/DDBJ databases">
        <title>Complete sequence of chromosome of Methanomethylovorans hollandica DSM 15978.</title>
        <authorList>
            <person name="Lucas S."/>
            <person name="Copeland A."/>
            <person name="Lapidus A."/>
            <person name="Glavina del Rio T."/>
            <person name="Dalin E."/>
            <person name="Tice H."/>
            <person name="Bruce D."/>
            <person name="Goodwin L."/>
            <person name="Pitluck S."/>
            <person name="Peters L."/>
            <person name="Mikhailova N."/>
            <person name="Held B."/>
            <person name="Kyrpides N."/>
            <person name="Mavromatis K."/>
            <person name="Ivanova N."/>
            <person name="Brettin T."/>
            <person name="Detter J.C."/>
            <person name="Han C."/>
            <person name="Larimer F."/>
            <person name="Land M."/>
            <person name="Hauser L."/>
            <person name="Markowitz V."/>
            <person name="Cheng J.-F."/>
            <person name="Hugenholtz P."/>
            <person name="Woyke T."/>
            <person name="Wu D."/>
            <person name="Spring S."/>
            <person name="Schroeder M."/>
            <person name="Brambilla E."/>
            <person name="Klenk H.-P."/>
            <person name="Eisen J.A."/>
        </authorList>
    </citation>
    <scope>NUCLEOTIDE SEQUENCE [LARGE SCALE GENOMIC DNA]</scope>
    <source>
        <strain evidence="7">DSM 15978 / NBRC 107637 / DMS1</strain>
    </source>
</reference>
<dbReference type="HAMAP" id="MF_01214">
    <property type="entry name" value="GfcR"/>
    <property type="match status" value="1"/>
</dbReference>
<dbReference type="InterPro" id="IPR000836">
    <property type="entry name" value="PRTase_dom"/>
</dbReference>
<protein>
    <recommendedName>
        <fullName evidence="4">Transcriptional regulator GfcR</fullName>
    </recommendedName>
</protein>
<keyword evidence="6" id="KW-0328">Glycosyltransferase</keyword>
<evidence type="ECO:0000313" key="6">
    <source>
        <dbReference type="EMBL" id="AGB50484.1"/>
    </source>
</evidence>
<dbReference type="GO" id="GO:0010468">
    <property type="term" value="P:regulation of gene expression"/>
    <property type="evidence" value="ECO:0007669"/>
    <property type="project" value="UniProtKB-UniRule"/>
</dbReference>
<keyword evidence="2 4" id="KW-0238">DNA-binding</keyword>
<dbReference type="KEGG" id="mhz:Metho_2327"/>
<dbReference type="RefSeq" id="WP_015325649.1">
    <property type="nucleotide sequence ID" value="NC_019977.1"/>
</dbReference>
<sequence length="203" mass="21945">MKNIDNLIQKAVELQSNGLTSRQIADELNVSRDTVTWLLTRAKKDLSTPAPKDISVNWANIGKNAYRLRNISKVLCDLVLETLDQTEDDVDLIVGIGLSGVPLASLMAEELGTDLAIFHAHYDPADDRSLKGDFSGNFSTVGGKKCVIVDDVITSGSTMTGVVKRIHEEGGKPVAIAVLVDKKGAEVISDVPVRPLVRIVRVD</sequence>
<dbReference type="HOGENOM" id="CLU_111001_0_0_2"/>
<dbReference type="STRING" id="867904.Metho_2327"/>
<evidence type="ECO:0000259" key="5">
    <source>
        <dbReference type="Pfam" id="PF00156"/>
    </source>
</evidence>
<gene>
    <name evidence="4" type="primary">gfcR</name>
    <name evidence="6" type="ordered locus">Metho_2327</name>
</gene>
<dbReference type="OrthoDB" id="68893at2157"/>
<dbReference type="CDD" id="cd06223">
    <property type="entry name" value="PRTases_typeI"/>
    <property type="match status" value="1"/>
</dbReference>
<keyword evidence="7" id="KW-1185">Reference proteome</keyword>
<dbReference type="SUPFAM" id="SSF53271">
    <property type="entry name" value="PRTase-like"/>
    <property type="match status" value="1"/>
</dbReference>
<name>L0L2G6_METHD</name>
<feature type="domain" description="Phosphoribosyltransferase" evidence="5">
    <location>
        <begin position="67"/>
        <end position="186"/>
    </location>
</feature>
<dbReference type="GO" id="GO:0003677">
    <property type="term" value="F:DNA binding"/>
    <property type="evidence" value="ECO:0007669"/>
    <property type="project" value="UniProtKB-UniRule"/>
</dbReference>
<evidence type="ECO:0000256" key="3">
    <source>
        <dbReference type="ARBA" id="ARBA00023163"/>
    </source>
</evidence>
<dbReference type="InterPro" id="IPR022854">
    <property type="entry name" value="GfcR-like"/>
</dbReference>
<dbReference type="GO" id="GO:0004588">
    <property type="term" value="F:orotate phosphoribosyltransferase activity"/>
    <property type="evidence" value="ECO:0007669"/>
    <property type="project" value="TreeGrafter"/>
</dbReference>
<dbReference type="InterPro" id="IPR029057">
    <property type="entry name" value="PRTase-like"/>
</dbReference>
<dbReference type="Gene3D" id="3.40.50.2020">
    <property type="match status" value="1"/>
</dbReference>
<dbReference type="AlphaFoldDB" id="L0L2G6"/>
<evidence type="ECO:0000256" key="4">
    <source>
        <dbReference type="HAMAP-Rule" id="MF_01214"/>
    </source>
</evidence>
<dbReference type="Proteomes" id="UP000010866">
    <property type="component" value="Chromosome"/>
</dbReference>
<dbReference type="GO" id="GO:0006222">
    <property type="term" value="P:UMP biosynthetic process"/>
    <property type="evidence" value="ECO:0007669"/>
    <property type="project" value="TreeGrafter"/>
</dbReference>
<dbReference type="PANTHER" id="PTHR19278:SF41">
    <property type="entry name" value="PYRE-LIKE PROTEIN"/>
    <property type="match status" value="1"/>
</dbReference>
<comment type="similarity">
    <text evidence="4">Belongs to the purine/pyrimidine phosphoribosyltransferase family. GfcR subfamily.</text>
</comment>